<dbReference type="RefSeq" id="WP_406580938.1">
    <property type="nucleotide sequence ID" value="NZ_JBJHQH010000008.1"/>
</dbReference>
<keyword evidence="1 5" id="KW-1003">Cell membrane</keyword>
<keyword evidence="4 5" id="KW-0131">Cell cycle</keyword>
<name>A0ABW8RIR5_9BACI</name>
<evidence type="ECO:0000256" key="2">
    <source>
        <dbReference type="ARBA" id="ARBA00022618"/>
    </source>
</evidence>
<dbReference type="NCBIfam" id="TIGR01174">
    <property type="entry name" value="ftsA"/>
    <property type="match status" value="1"/>
</dbReference>
<dbReference type="InterPro" id="IPR020823">
    <property type="entry name" value="Cell_div_FtsA"/>
</dbReference>
<dbReference type="Pfam" id="PF14450">
    <property type="entry name" value="FtsA"/>
    <property type="match status" value="1"/>
</dbReference>
<evidence type="ECO:0000256" key="4">
    <source>
        <dbReference type="ARBA" id="ARBA00023306"/>
    </source>
</evidence>
<dbReference type="InterPro" id="IPR003494">
    <property type="entry name" value="SHS2_FtsA"/>
</dbReference>
<dbReference type="HAMAP" id="MF_02033">
    <property type="entry name" value="FtsA"/>
    <property type="match status" value="1"/>
</dbReference>
<organism evidence="9 10">
    <name type="scientific">Bacillus salipaludis</name>
    <dbReference type="NCBI Taxonomy" id="2547811"/>
    <lineage>
        <taxon>Bacteria</taxon>
        <taxon>Bacillati</taxon>
        <taxon>Bacillota</taxon>
        <taxon>Bacilli</taxon>
        <taxon>Bacillales</taxon>
        <taxon>Bacillaceae</taxon>
        <taxon>Bacillus</taxon>
    </lineage>
</organism>
<evidence type="ECO:0000256" key="5">
    <source>
        <dbReference type="HAMAP-Rule" id="MF_02033"/>
    </source>
</evidence>
<reference evidence="9 10" key="1">
    <citation type="submission" date="2024-11" db="EMBL/GenBank/DDBJ databases">
        <authorList>
            <person name="Lucas J.A."/>
        </authorList>
    </citation>
    <scope>NUCLEOTIDE SEQUENCE [LARGE SCALE GENOMIC DNA]</scope>
    <source>
        <strain evidence="9 10">Z 5.4</strain>
    </source>
</reference>
<dbReference type="InterPro" id="IPR050696">
    <property type="entry name" value="FtsA/MreB"/>
</dbReference>
<dbReference type="SUPFAM" id="SSF53067">
    <property type="entry name" value="Actin-like ATPase domain"/>
    <property type="match status" value="2"/>
</dbReference>
<comment type="function">
    <text evidence="5 6">Cell division protein that is involved in the assembly of the Z ring. May serve as a membrane anchor for the Z ring.</text>
</comment>
<dbReference type="GO" id="GO:0051301">
    <property type="term" value="P:cell division"/>
    <property type="evidence" value="ECO:0007669"/>
    <property type="project" value="UniProtKB-KW"/>
</dbReference>
<comment type="caution">
    <text evidence="9">The sequence shown here is derived from an EMBL/GenBank/DDBJ whole genome shotgun (WGS) entry which is preliminary data.</text>
</comment>
<keyword evidence="10" id="KW-1185">Reference proteome</keyword>
<evidence type="ECO:0000256" key="6">
    <source>
        <dbReference type="PIRNR" id="PIRNR003101"/>
    </source>
</evidence>
<evidence type="ECO:0000256" key="7">
    <source>
        <dbReference type="SAM" id="MobiDB-lite"/>
    </source>
</evidence>
<dbReference type="Proteomes" id="UP001623041">
    <property type="component" value="Unassembled WGS sequence"/>
</dbReference>
<dbReference type="PANTHER" id="PTHR32432:SF4">
    <property type="entry name" value="CELL DIVISION PROTEIN FTSA"/>
    <property type="match status" value="1"/>
</dbReference>
<comment type="subcellular location">
    <subcellularLocation>
        <location evidence="5">Cell membrane</location>
        <topology evidence="5">Peripheral membrane protein</topology>
        <orientation evidence="5">Cytoplasmic side</orientation>
    </subcellularLocation>
    <text evidence="5">Localizes to the Z ring in an FtsZ-dependent manner. Targeted to the membrane through a conserved C-terminal amphipathic helix.</text>
</comment>
<dbReference type="PANTHER" id="PTHR32432">
    <property type="entry name" value="CELL DIVISION PROTEIN FTSA-RELATED"/>
    <property type="match status" value="1"/>
</dbReference>
<dbReference type="EMBL" id="JBJHQH010000008">
    <property type="protein sequence ID" value="MFK9092339.1"/>
    <property type="molecule type" value="Genomic_DNA"/>
</dbReference>
<gene>
    <name evidence="5 9" type="primary">ftsA</name>
    <name evidence="9" type="ORF">ACJEBI_12690</name>
</gene>
<feature type="domain" description="SHS2" evidence="8">
    <location>
        <begin position="7"/>
        <end position="198"/>
    </location>
</feature>
<sequence>MNSNEIYVSLDIGTSSVKVIIGEMVNDSGKDSLNIIGVGNVKSEGLRKGSIVDMDDTVHSIKRAIEQAERMIGMEIREVVVGISGNNIMLQNCHGIVAVSSQNREITNEDVIRVIEASHVGSIPPERENIGIIRKQFILDGKDEINDPRGMIGVRLEMDGTLITGSKSTIINTLRCVERAGLEILDIILQPLAAGDFALSKDEKNLGVALIDIGGGSTTIAVFEEGFLKATSVIPVGGDLLTNDLSKVLHTSTEDAEKIKVKYGHAFYDNASEDEFFSVPIIGSDQHQQFNQLYVSEIIEARMEEIFELIANDLKRLGVNDLPGGFVLSGGTAKMQGVLELAQDMFQNPVRIASPDYIGVREPQYTTAVGLIKYAYKNARLPGGTSSGTSAVSEPIEKRVPKQHQPKAAKVEKHPEEKMSSKVKKFLGYFFE</sequence>
<proteinExistence type="inferred from homology"/>
<dbReference type="Gene3D" id="3.30.1490.110">
    <property type="match status" value="1"/>
</dbReference>
<evidence type="ECO:0000313" key="9">
    <source>
        <dbReference type="EMBL" id="MFK9092339.1"/>
    </source>
</evidence>
<dbReference type="SMART" id="SM00842">
    <property type="entry name" value="FtsA"/>
    <property type="match status" value="1"/>
</dbReference>
<keyword evidence="2 5" id="KW-0132">Cell division</keyword>
<dbReference type="CDD" id="cd24048">
    <property type="entry name" value="ASKHA_NBD_FtsA"/>
    <property type="match status" value="1"/>
</dbReference>
<evidence type="ECO:0000259" key="8">
    <source>
        <dbReference type="SMART" id="SM00842"/>
    </source>
</evidence>
<comment type="subunit">
    <text evidence="5">Self-interacts. Interacts with FtsZ.</text>
</comment>
<comment type="similarity">
    <text evidence="5 6">Belongs to the FtsA/MreB family.</text>
</comment>
<accession>A0ABW8RIR5</accession>
<evidence type="ECO:0000313" key="10">
    <source>
        <dbReference type="Proteomes" id="UP001623041"/>
    </source>
</evidence>
<feature type="region of interest" description="Disordered" evidence="7">
    <location>
        <begin position="385"/>
        <end position="417"/>
    </location>
</feature>
<dbReference type="Gene3D" id="3.30.420.40">
    <property type="match status" value="2"/>
</dbReference>
<protein>
    <recommendedName>
        <fullName evidence="5 6">Cell division protein FtsA</fullName>
    </recommendedName>
</protein>
<evidence type="ECO:0000256" key="1">
    <source>
        <dbReference type="ARBA" id="ARBA00022475"/>
    </source>
</evidence>
<dbReference type="Pfam" id="PF02491">
    <property type="entry name" value="SHS2_FTSA"/>
    <property type="match status" value="1"/>
</dbReference>
<dbReference type="PIRSF" id="PIRSF003101">
    <property type="entry name" value="FtsA"/>
    <property type="match status" value="1"/>
</dbReference>
<dbReference type="InterPro" id="IPR043129">
    <property type="entry name" value="ATPase_NBD"/>
</dbReference>
<keyword evidence="3 5" id="KW-0472">Membrane</keyword>
<evidence type="ECO:0000256" key="3">
    <source>
        <dbReference type="ARBA" id="ARBA00023136"/>
    </source>
</evidence>